<dbReference type="Pfam" id="PF14432">
    <property type="entry name" value="DYW_deaminase"/>
    <property type="match status" value="1"/>
</dbReference>
<dbReference type="InterPro" id="IPR046960">
    <property type="entry name" value="PPR_At4g14850-like_plant"/>
</dbReference>
<keyword evidence="1" id="KW-0677">Repeat</keyword>
<dbReference type="Pfam" id="PF13041">
    <property type="entry name" value="PPR_2"/>
    <property type="match status" value="3"/>
</dbReference>
<feature type="domain" description="DYW" evidence="3">
    <location>
        <begin position="458"/>
        <end position="550"/>
    </location>
</feature>
<dbReference type="EMBL" id="OZ023719">
    <property type="protein sequence ID" value="CAK9868071.1"/>
    <property type="molecule type" value="Genomic_DNA"/>
</dbReference>
<dbReference type="Proteomes" id="UP001497522">
    <property type="component" value="Chromosome 18"/>
</dbReference>
<feature type="repeat" description="PPR" evidence="2">
    <location>
        <begin position="212"/>
        <end position="242"/>
    </location>
</feature>
<evidence type="ECO:0000259" key="3">
    <source>
        <dbReference type="Pfam" id="PF14432"/>
    </source>
</evidence>
<dbReference type="InterPro" id="IPR032867">
    <property type="entry name" value="DYW_dom"/>
</dbReference>
<dbReference type="NCBIfam" id="TIGR00756">
    <property type="entry name" value="PPR"/>
    <property type="match status" value="6"/>
</dbReference>
<dbReference type="Pfam" id="PF01535">
    <property type="entry name" value="PPR"/>
    <property type="match status" value="1"/>
</dbReference>
<dbReference type="PROSITE" id="PS51375">
    <property type="entry name" value="PPR"/>
    <property type="match status" value="5"/>
</dbReference>
<dbReference type="InterPro" id="IPR002885">
    <property type="entry name" value="PPR_rpt"/>
</dbReference>
<name>A0ABP1AZU6_9BRYO</name>
<feature type="repeat" description="PPR" evidence="2">
    <location>
        <begin position="243"/>
        <end position="277"/>
    </location>
</feature>
<dbReference type="SUPFAM" id="SSF48452">
    <property type="entry name" value="TPR-like"/>
    <property type="match status" value="1"/>
</dbReference>
<gene>
    <name evidence="4" type="ORF">CSSPJE1EN2_LOCUS11066</name>
</gene>
<dbReference type="Pfam" id="PF20431">
    <property type="entry name" value="E_motif"/>
    <property type="match status" value="1"/>
</dbReference>
<sequence length="550" mass="61711">MQQEGISPNEFTFVPVINACAGLGALEDGRLVHEQLLQSGCKFDVFVGNSLVDMYAKCGSIEDAWRVFNKMPSRDVVTWNAMILGQVKCGQGQKALELFREMEQEGMPSRNVVTWTAIILGYVKCGQGQKALDLFQEMKQEDVVTWTAMILGHVKCQQGQKALELFREMQWEGVWPNSVTFVGVLNACASVVALEEGRCAHEQIIERGWDSDVFVGSSLVDMYAKCGSMEDAWKVFNKMRSRDVVTWTAILGGCTTHGHGKDALQHFERMCEEGVEPNDVTFVCLLSACSHAGLVDEGMHCYTSMITDYMISAKLEHYTCMVDLLGRAGHLQEAENMIMAMPFEPHVAPWLALLGACRIHGNVEMGERVAKQILELDPENSAGYVLLSNIYAAAGNMHLSKNVEQQRKERGVKKQPGRTWIEVNNEVHTFVVDDQDHPQMIEIRAELQRLSGLMHDAGYVPDTNFVLHDVEEEEKLFHLCHHSEKLAIALGLINTPPGTPLRIRKNLRVCEDCHTSAKFISKVVGRAIMVRDVNRFHHFEDGICSCMGYW</sequence>
<dbReference type="InterPro" id="IPR046848">
    <property type="entry name" value="E_motif"/>
</dbReference>
<dbReference type="Gene3D" id="1.25.40.10">
    <property type="entry name" value="Tetratricopeptide repeat domain"/>
    <property type="match status" value="3"/>
</dbReference>
<protein>
    <recommendedName>
        <fullName evidence="3">DYW domain-containing protein</fullName>
    </recommendedName>
</protein>
<accession>A0ABP1AZU6</accession>
<feature type="repeat" description="PPR" evidence="2">
    <location>
        <begin position="111"/>
        <end position="145"/>
    </location>
</feature>
<keyword evidence="5" id="KW-1185">Reference proteome</keyword>
<evidence type="ECO:0000313" key="5">
    <source>
        <dbReference type="Proteomes" id="UP001497522"/>
    </source>
</evidence>
<dbReference type="InterPro" id="IPR011990">
    <property type="entry name" value="TPR-like_helical_dom_sf"/>
</dbReference>
<organism evidence="4 5">
    <name type="scientific">Sphagnum jensenii</name>
    <dbReference type="NCBI Taxonomy" id="128206"/>
    <lineage>
        <taxon>Eukaryota</taxon>
        <taxon>Viridiplantae</taxon>
        <taxon>Streptophyta</taxon>
        <taxon>Embryophyta</taxon>
        <taxon>Bryophyta</taxon>
        <taxon>Sphagnophytina</taxon>
        <taxon>Sphagnopsida</taxon>
        <taxon>Sphagnales</taxon>
        <taxon>Sphagnaceae</taxon>
        <taxon>Sphagnum</taxon>
    </lineage>
</organism>
<evidence type="ECO:0000256" key="1">
    <source>
        <dbReference type="ARBA" id="ARBA00022737"/>
    </source>
</evidence>
<evidence type="ECO:0000313" key="4">
    <source>
        <dbReference type="EMBL" id="CAK9868071.1"/>
    </source>
</evidence>
<proteinExistence type="predicted"/>
<reference evidence="4" key="1">
    <citation type="submission" date="2024-03" db="EMBL/GenBank/DDBJ databases">
        <authorList>
            <consortium name="ELIXIR-Norway"/>
            <consortium name="Elixir Norway"/>
        </authorList>
    </citation>
    <scope>NUCLEOTIDE SEQUENCE</scope>
</reference>
<evidence type="ECO:0000256" key="2">
    <source>
        <dbReference type="PROSITE-ProRule" id="PRU00708"/>
    </source>
</evidence>
<feature type="repeat" description="PPR" evidence="2">
    <location>
        <begin position="75"/>
        <end position="109"/>
    </location>
</feature>
<feature type="repeat" description="PPR" evidence="2">
    <location>
        <begin position="44"/>
        <end position="74"/>
    </location>
</feature>
<dbReference type="PANTHER" id="PTHR47926">
    <property type="entry name" value="PENTATRICOPEPTIDE REPEAT-CONTAINING PROTEIN"/>
    <property type="match status" value="1"/>
</dbReference>